<dbReference type="InterPro" id="IPR058163">
    <property type="entry name" value="LysR-type_TF_proteobact-type"/>
</dbReference>
<dbReference type="GO" id="GO:0006351">
    <property type="term" value="P:DNA-templated transcription"/>
    <property type="evidence" value="ECO:0007669"/>
    <property type="project" value="TreeGrafter"/>
</dbReference>
<dbReference type="AlphaFoldDB" id="A0A6M8HS13"/>
<evidence type="ECO:0000256" key="2">
    <source>
        <dbReference type="ARBA" id="ARBA00023015"/>
    </source>
</evidence>
<dbReference type="SUPFAM" id="SSF53850">
    <property type="entry name" value="Periplasmic binding protein-like II"/>
    <property type="match status" value="1"/>
</dbReference>
<dbReference type="CDD" id="cd08474">
    <property type="entry name" value="PBP2_CrgA_like_5"/>
    <property type="match status" value="1"/>
</dbReference>
<dbReference type="PROSITE" id="PS50931">
    <property type="entry name" value="HTH_LYSR"/>
    <property type="match status" value="1"/>
</dbReference>
<sequence length="302" mass="32620">MKRDDLNDLAALVAVADAASFTLAAARLGMSPSALSHAIKGLEARLGVRLLARTTRSVAPTAAGDRLLATLRPALASIDSELTALSGLRDKPAGTVRISTFRQAADTAVWPMLPAFLEANPNIIVEMTIDDALIDIVADRYDAGIRFGELVDKDMIAVRVGPDIVSAVVGSPSYLARNKPPRVPQDLSQHRCIGYRNSTSGGLYPWEFEKGGRALQVRVDGPLILNDSRFILAAALAGVGLAYAFEADVVDNLAAGHLVRVLKDWSWTAPGYHLYYPKQRHASPALMAFVDAIRFRPDQRRP</sequence>
<protein>
    <submittedName>
        <fullName evidence="6">LysR family transcriptional regulator</fullName>
    </submittedName>
</protein>
<dbReference type="EMBL" id="CP053708">
    <property type="protein sequence ID" value="QKE91283.1"/>
    <property type="molecule type" value="Genomic_DNA"/>
</dbReference>
<dbReference type="GO" id="GO:0003700">
    <property type="term" value="F:DNA-binding transcription factor activity"/>
    <property type="evidence" value="ECO:0007669"/>
    <property type="project" value="InterPro"/>
</dbReference>
<evidence type="ECO:0000313" key="7">
    <source>
        <dbReference type="Proteomes" id="UP000500767"/>
    </source>
</evidence>
<dbReference type="PANTHER" id="PTHR30537:SF1">
    <property type="entry name" value="HTH-TYPE TRANSCRIPTIONAL REGULATOR PGRR"/>
    <property type="match status" value="1"/>
</dbReference>
<keyword evidence="3" id="KW-0238">DNA-binding</keyword>
<evidence type="ECO:0000313" key="6">
    <source>
        <dbReference type="EMBL" id="QKE91283.1"/>
    </source>
</evidence>
<dbReference type="InterPro" id="IPR036388">
    <property type="entry name" value="WH-like_DNA-bd_sf"/>
</dbReference>
<dbReference type="SUPFAM" id="SSF46785">
    <property type="entry name" value="Winged helix' DNA-binding domain"/>
    <property type="match status" value="1"/>
</dbReference>
<dbReference type="InterPro" id="IPR000847">
    <property type="entry name" value="LysR_HTH_N"/>
</dbReference>
<dbReference type="FunFam" id="1.10.10.10:FF:000001">
    <property type="entry name" value="LysR family transcriptional regulator"/>
    <property type="match status" value="1"/>
</dbReference>
<dbReference type="FunFam" id="3.40.190.290:FF:000012">
    <property type="entry name" value="Transcriptional regulator, LysR family"/>
    <property type="match status" value="1"/>
</dbReference>
<dbReference type="PANTHER" id="PTHR30537">
    <property type="entry name" value="HTH-TYPE TRANSCRIPTIONAL REGULATOR"/>
    <property type="match status" value="1"/>
</dbReference>
<dbReference type="Gene3D" id="3.40.190.290">
    <property type="match status" value="1"/>
</dbReference>
<dbReference type="InterPro" id="IPR005119">
    <property type="entry name" value="LysR_subst-bd"/>
</dbReference>
<proteinExistence type="inferred from homology"/>
<keyword evidence="7" id="KW-1185">Reference proteome</keyword>
<feature type="domain" description="HTH lysR-type" evidence="5">
    <location>
        <begin position="4"/>
        <end position="61"/>
    </location>
</feature>
<evidence type="ECO:0000256" key="4">
    <source>
        <dbReference type="ARBA" id="ARBA00023163"/>
    </source>
</evidence>
<keyword evidence="2" id="KW-0805">Transcription regulation</keyword>
<dbReference type="GO" id="GO:0043565">
    <property type="term" value="F:sequence-specific DNA binding"/>
    <property type="evidence" value="ECO:0007669"/>
    <property type="project" value="TreeGrafter"/>
</dbReference>
<dbReference type="Gene3D" id="1.10.10.10">
    <property type="entry name" value="Winged helix-like DNA-binding domain superfamily/Winged helix DNA-binding domain"/>
    <property type="match status" value="1"/>
</dbReference>
<name>A0A6M8HS13_9PROT</name>
<evidence type="ECO:0000256" key="1">
    <source>
        <dbReference type="ARBA" id="ARBA00009437"/>
    </source>
</evidence>
<comment type="similarity">
    <text evidence="1">Belongs to the LysR transcriptional regulatory family.</text>
</comment>
<dbReference type="RefSeq" id="WP_171833193.1">
    <property type="nucleotide sequence ID" value="NZ_CP053708.1"/>
</dbReference>
<dbReference type="Pfam" id="PF03466">
    <property type="entry name" value="LysR_substrate"/>
    <property type="match status" value="1"/>
</dbReference>
<accession>A0A6M8HS13</accession>
<reference evidence="6 7" key="1">
    <citation type="journal article" date="2014" name="World J. Microbiol. Biotechnol.">
        <title>Biodiversity and physiological characteristics of Antarctic and Arctic lichens-associated bacteria.</title>
        <authorList>
            <person name="Lee Y.M."/>
            <person name="Kim E.H."/>
            <person name="Lee H.K."/>
            <person name="Hong S.G."/>
        </authorList>
    </citation>
    <scope>NUCLEOTIDE SEQUENCE [LARGE SCALE GENOMIC DNA]</scope>
    <source>
        <strain evidence="6 7">PAMC 26569</strain>
    </source>
</reference>
<dbReference type="KEGG" id="lck:HN018_15620"/>
<dbReference type="Pfam" id="PF00126">
    <property type="entry name" value="HTH_1"/>
    <property type="match status" value="1"/>
</dbReference>
<dbReference type="Proteomes" id="UP000500767">
    <property type="component" value="Chromosome"/>
</dbReference>
<dbReference type="InterPro" id="IPR036390">
    <property type="entry name" value="WH_DNA-bd_sf"/>
</dbReference>
<keyword evidence="4" id="KW-0804">Transcription</keyword>
<gene>
    <name evidence="6" type="ORF">HN018_15620</name>
</gene>
<organism evidence="6 7">
    <name type="scientific">Lichenicola cladoniae</name>
    <dbReference type="NCBI Taxonomy" id="1484109"/>
    <lineage>
        <taxon>Bacteria</taxon>
        <taxon>Pseudomonadati</taxon>
        <taxon>Pseudomonadota</taxon>
        <taxon>Alphaproteobacteria</taxon>
        <taxon>Acetobacterales</taxon>
        <taxon>Acetobacteraceae</taxon>
        <taxon>Lichenicola</taxon>
    </lineage>
</organism>
<evidence type="ECO:0000259" key="5">
    <source>
        <dbReference type="PROSITE" id="PS50931"/>
    </source>
</evidence>
<evidence type="ECO:0000256" key="3">
    <source>
        <dbReference type="ARBA" id="ARBA00023125"/>
    </source>
</evidence>